<proteinExistence type="predicted"/>
<evidence type="ECO:0000313" key="3">
    <source>
        <dbReference type="Proteomes" id="UP000282196"/>
    </source>
</evidence>
<dbReference type="SMART" id="SM00909">
    <property type="entry name" value="Germane"/>
    <property type="match status" value="1"/>
</dbReference>
<keyword evidence="3" id="KW-1185">Reference proteome</keyword>
<dbReference type="Proteomes" id="UP000282196">
    <property type="component" value="Unassembled WGS sequence"/>
</dbReference>
<gene>
    <name evidence="2" type="ORF">RDn1_020</name>
</gene>
<dbReference type="InterPro" id="IPR019606">
    <property type="entry name" value="GerMN"/>
</dbReference>
<dbReference type="AlphaFoldDB" id="A0A388TKB9"/>
<dbReference type="EMBL" id="BGZP01000001">
    <property type="protein sequence ID" value="GBR77361.1"/>
    <property type="molecule type" value="Genomic_DNA"/>
</dbReference>
<organism evidence="2 3">
    <name type="scientific">Candidatus Termititenax dinenymphae</name>
    <dbReference type="NCBI Taxonomy" id="2218523"/>
    <lineage>
        <taxon>Bacteria</taxon>
        <taxon>Bacillati</taxon>
        <taxon>Candidatus Margulisiibacteriota</taxon>
        <taxon>Candidatus Termititenacia</taxon>
        <taxon>Candidatus Termititenacales</taxon>
        <taxon>Candidatus Termititenacaceae</taxon>
        <taxon>Candidatus Termititenax</taxon>
    </lineage>
</organism>
<name>A0A388TKB9_9BACT</name>
<sequence>MKKLLLVLVVGIAVIFAFLGLEHLQNSTDITIYFYRSEQLYPVRQARLNDLPPLEATLTALFNGPTTAEKSLRLQTLIPENIRPLNYSINGEVLTLVFAEDFLLLSGGHHVIDGMLQQIVFTVTEIKGIKSVRFQIENSRSNTLIIGGEGYTIDRPLSRVDFTGAY</sequence>
<comment type="caution">
    <text evidence="2">The sequence shown here is derived from an EMBL/GenBank/DDBJ whole genome shotgun (WGS) entry which is preliminary data.</text>
</comment>
<feature type="domain" description="GerMN" evidence="1">
    <location>
        <begin position="54"/>
        <end position="145"/>
    </location>
</feature>
<evidence type="ECO:0000313" key="2">
    <source>
        <dbReference type="EMBL" id="GBR77361.1"/>
    </source>
</evidence>
<evidence type="ECO:0000259" key="1">
    <source>
        <dbReference type="SMART" id="SM00909"/>
    </source>
</evidence>
<dbReference type="Pfam" id="PF10646">
    <property type="entry name" value="Germane"/>
    <property type="match status" value="1"/>
</dbReference>
<protein>
    <recommendedName>
        <fullName evidence="1">GerMN domain-containing protein</fullName>
    </recommendedName>
</protein>
<accession>A0A388TKB9</accession>
<reference evidence="2 3" key="1">
    <citation type="journal article" date="2019" name="ISME J.">
        <title>Genome analyses of uncultured TG2/ZB3 bacteria in 'Margulisbacteria' specifically attached to ectosymbiotic spirochetes of protists in the termite gut.</title>
        <authorList>
            <person name="Utami Y.D."/>
            <person name="Kuwahara H."/>
            <person name="Igai K."/>
            <person name="Murakami T."/>
            <person name="Sugaya K."/>
            <person name="Morikawa T."/>
            <person name="Nagura Y."/>
            <person name="Yuki M."/>
            <person name="Deevong P."/>
            <person name="Inoue T."/>
            <person name="Kihara K."/>
            <person name="Lo N."/>
            <person name="Yamada A."/>
            <person name="Ohkuma M."/>
            <person name="Hongoh Y."/>
        </authorList>
    </citation>
    <scope>NUCLEOTIDE SEQUENCE [LARGE SCALE GENOMIC DNA]</scope>
    <source>
        <strain evidence="2">RsDinE6-01</strain>
    </source>
</reference>